<dbReference type="AlphaFoldDB" id="A0A4P8EJE1"/>
<sequence>MTYTRTPTTTETAITLEAAKLHCRVDGNEEDVPITGLIIAASNEIEAQADIALLSQTITTTTDQGPGNCIRLPVGPVAADAVATVELIEQDGTATPITSGYWLEGGRYPRLHFTTTPGGRLRITYPAGYGDTHEAIPADLAHGIADQVARMYDERGGVYDKAPALSPHTARVIARHRRVAL</sequence>
<keyword evidence="2" id="KW-1185">Reference proteome</keyword>
<dbReference type="Pfam" id="PF05135">
    <property type="entry name" value="Phage_connect_1"/>
    <property type="match status" value="1"/>
</dbReference>
<accession>A0A4P8EJE1</accession>
<keyword evidence="1" id="KW-0614">Plasmid</keyword>
<evidence type="ECO:0000313" key="1">
    <source>
        <dbReference type="EMBL" id="QCO56962.1"/>
    </source>
</evidence>
<dbReference type="InterPro" id="IPR011738">
    <property type="entry name" value="Phage_CHP"/>
</dbReference>
<evidence type="ECO:0008006" key="3">
    <source>
        <dbReference type="Google" id="ProtNLM"/>
    </source>
</evidence>
<dbReference type="Gene3D" id="1.10.3230.30">
    <property type="entry name" value="Phage gp6-like head-tail connector protein"/>
    <property type="match status" value="1"/>
</dbReference>
<dbReference type="OrthoDB" id="7728228at2"/>
<name>A0A4P8EJE1_9RHOB</name>
<dbReference type="CDD" id="cd08054">
    <property type="entry name" value="gp6"/>
    <property type="match status" value="1"/>
</dbReference>
<dbReference type="InterPro" id="IPR021146">
    <property type="entry name" value="Phage_gp6-like_head-tail"/>
</dbReference>
<dbReference type="EMBL" id="CP039965">
    <property type="protein sequence ID" value="QCO56962.1"/>
    <property type="molecule type" value="Genomic_DNA"/>
</dbReference>
<proteinExistence type="predicted"/>
<geneLocation type="plasmid" evidence="1 2">
    <name>unnamed1</name>
</geneLocation>
<protein>
    <recommendedName>
        <fullName evidence="3">Phage gp6-like head-tail connector protein</fullName>
    </recommendedName>
</protein>
<dbReference type="KEGG" id="pseb:EOK75_14275"/>
<dbReference type="Proteomes" id="UP000298631">
    <property type="component" value="Plasmid unnamed1"/>
</dbReference>
<dbReference type="NCBIfam" id="TIGR02215">
    <property type="entry name" value="phage_chp_gp8"/>
    <property type="match status" value="1"/>
</dbReference>
<reference evidence="1 2" key="1">
    <citation type="submission" date="2019-05" db="EMBL/GenBank/DDBJ databases">
        <title>Pseudorhodobacter turbinis sp. nov., isolated from the gut of the Korean turban shell.</title>
        <authorList>
            <person name="Jeong Y.-S."/>
            <person name="Kang W.-R."/>
            <person name="Bae J.-W."/>
        </authorList>
    </citation>
    <scope>NUCLEOTIDE SEQUENCE [LARGE SCALE GENOMIC DNA]</scope>
    <source>
        <strain evidence="1 2">S12M18</strain>
        <plasmid evidence="1 2">unnamed1</plasmid>
    </source>
</reference>
<evidence type="ECO:0000313" key="2">
    <source>
        <dbReference type="Proteomes" id="UP000298631"/>
    </source>
</evidence>
<organism evidence="1 2">
    <name type="scientific">Pseudorhodobacter turbinis</name>
    <dbReference type="NCBI Taxonomy" id="2500533"/>
    <lineage>
        <taxon>Bacteria</taxon>
        <taxon>Pseudomonadati</taxon>
        <taxon>Pseudomonadota</taxon>
        <taxon>Alphaproteobacteria</taxon>
        <taxon>Rhodobacterales</taxon>
        <taxon>Paracoccaceae</taxon>
        <taxon>Pseudorhodobacter</taxon>
    </lineage>
</organism>
<dbReference type="RefSeq" id="WP_137194772.1">
    <property type="nucleotide sequence ID" value="NZ_CP039965.1"/>
</dbReference>
<gene>
    <name evidence="1" type="ORF">EOK75_14275</name>
</gene>